<sequence>MCGRRAGCIYFHATIYFVGIHPLISLCSVSAPARAEIWRGLVGPGREQRYFVLDKVVDETKERRGRHRDRSSQANLNLAKHGTASGRRRQTLK</sequence>
<dbReference type="Proteomes" id="UP001283361">
    <property type="component" value="Unassembled WGS sequence"/>
</dbReference>
<comment type="caution">
    <text evidence="2">The sequence shown here is derived from an EMBL/GenBank/DDBJ whole genome shotgun (WGS) entry which is preliminary data.</text>
</comment>
<evidence type="ECO:0000313" key="2">
    <source>
        <dbReference type="EMBL" id="KAK3691867.1"/>
    </source>
</evidence>
<evidence type="ECO:0000313" key="3">
    <source>
        <dbReference type="Proteomes" id="UP001283361"/>
    </source>
</evidence>
<evidence type="ECO:0000256" key="1">
    <source>
        <dbReference type="SAM" id="MobiDB-lite"/>
    </source>
</evidence>
<proteinExistence type="predicted"/>
<gene>
    <name evidence="2" type="ORF">RRG08_014249</name>
</gene>
<name>A0AAE0XEF9_9GAST</name>
<feature type="region of interest" description="Disordered" evidence="1">
    <location>
        <begin position="60"/>
        <end position="93"/>
    </location>
</feature>
<dbReference type="AlphaFoldDB" id="A0AAE0XEF9"/>
<accession>A0AAE0XEF9</accession>
<keyword evidence="3" id="KW-1185">Reference proteome</keyword>
<organism evidence="2 3">
    <name type="scientific">Elysia crispata</name>
    <name type="common">lettuce slug</name>
    <dbReference type="NCBI Taxonomy" id="231223"/>
    <lineage>
        <taxon>Eukaryota</taxon>
        <taxon>Metazoa</taxon>
        <taxon>Spiralia</taxon>
        <taxon>Lophotrochozoa</taxon>
        <taxon>Mollusca</taxon>
        <taxon>Gastropoda</taxon>
        <taxon>Heterobranchia</taxon>
        <taxon>Euthyneura</taxon>
        <taxon>Panpulmonata</taxon>
        <taxon>Sacoglossa</taxon>
        <taxon>Placobranchoidea</taxon>
        <taxon>Plakobranchidae</taxon>
        <taxon>Elysia</taxon>
    </lineage>
</organism>
<dbReference type="EMBL" id="JAWDGP010008074">
    <property type="protein sequence ID" value="KAK3691867.1"/>
    <property type="molecule type" value="Genomic_DNA"/>
</dbReference>
<reference evidence="2" key="1">
    <citation type="journal article" date="2023" name="G3 (Bethesda)">
        <title>A reference genome for the long-term kleptoplast-retaining sea slug Elysia crispata morphotype clarki.</title>
        <authorList>
            <person name="Eastman K.E."/>
            <person name="Pendleton A.L."/>
            <person name="Shaikh M.A."/>
            <person name="Suttiyut T."/>
            <person name="Ogas R."/>
            <person name="Tomko P."/>
            <person name="Gavelis G."/>
            <person name="Widhalm J.R."/>
            <person name="Wisecaver J.H."/>
        </authorList>
    </citation>
    <scope>NUCLEOTIDE SEQUENCE</scope>
    <source>
        <strain evidence="2">ECLA1</strain>
    </source>
</reference>
<protein>
    <submittedName>
        <fullName evidence="2">Uncharacterized protein</fullName>
    </submittedName>
</protein>